<dbReference type="EC" id="5.6.2.3" evidence="1"/>
<dbReference type="InterPro" id="IPR010285">
    <property type="entry name" value="DNA_helicase_pif1-like_DEAD"/>
</dbReference>
<dbReference type="GO" id="GO:0016887">
    <property type="term" value="F:ATP hydrolysis activity"/>
    <property type="evidence" value="ECO:0007669"/>
    <property type="project" value="RHEA"/>
</dbReference>
<dbReference type="AlphaFoldDB" id="A0A453KTT1"/>
<reference evidence="6" key="5">
    <citation type="journal article" date="2021" name="G3 (Bethesda)">
        <title>Aegilops tauschii genome assembly Aet v5.0 features greater sequence contiguity and improved annotation.</title>
        <authorList>
            <person name="Wang L."/>
            <person name="Zhu T."/>
            <person name="Rodriguez J.C."/>
            <person name="Deal K.R."/>
            <person name="Dubcovsky J."/>
            <person name="McGuire P.E."/>
            <person name="Lux T."/>
            <person name="Spannagl M."/>
            <person name="Mayer K.F.X."/>
            <person name="Baldrich P."/>
            <person name="Meyers B.C."/>
            <person name="Huo N."/>
            <person name="Gu Y.Q."/>
            <person name="Zhou H."/>
            <person name="Devos K.M."/>
            <person name="Bennetzen J.L."/>
            <person name="Unver T."/>
            <person name="Budak H."/>
            <person name="Gulick P.J."/>
            <person name="Galiba G."/>
            <person name="Kalapos B."/>
            <person name="Nelson D.R."/>
            <person name="Li P."/>
            <person name="You F.M."/>
            <person name="Luo M.C."/>
            <person name="Dvorak J."/>
        </authorList>
    </citation>
    <scope>NUCLEOTIDE SEQUENCE [LARGE SCALE GENOMIC DNA]</scope>
    <source>
        <strain evidence="6">cv. AL8/78</strain>
    </source>
</reference>
<dbReference type="EnsemblPlants" id="AET5Gv20511800.1">
    <property type="protein sequence ID" value="AET5Gv20511800.1"/>
    <property type="gene ID" value="AET5Gv20511800"/>
</dbReference>
<evidence type="ECO:0000313" key="7">
    <source>
        <dbReference type="Proteomes" id="UP000015105"/>
    </source>
</evidence>
<keyword evidence="1" id="KW-0067">ATP-binding</keyword>
<name>A0A453KTT1_AEGTS</name>
<dbReference type="GO" id="GO:0005524">
    <property type="term" value="F:ATP binding"/>
    <property type="evidence" value="ECO:0007669"/>
    <property type="project" value="UniProtKB-KW"/>
</dbReference>
<comment type="similarity">
    <text evidence="1">Belongs to the helicase family.</text>
</comment>
<keyword evidence="1" id="KW-0227">DNA damage</keyword>
<evidence type="ECO:0000256" key="1">
    <source>
        <dbReference type="RuleBase" id="RU363044"/>
    </source>
</evidence>
<dbReference type="Pfam" id="PF14214">
    <property type="entry name" value="Helitron_like_N"/>
    <property type="match status" value="1"/>
</dbReference>
<proteinExistence type="inferred from homology"/>
<dbReference type="InterPro" id="IPR049163">
    <property type="entry name" value="Pif1-like_2B_dom"/>
</dbReference>
<evidence type="ECO:0000256" key="2">
    <source>
        <dbReference type="SAM" id="MobiDB-lite"/>
    </source>
</evidence>
<feature type="domain" description="DNA helicase Pif1-like DEAD-box helicase" evidence="3">
    <location>
        <begin position="620"/>
        <end position="826"/>
    </location>
</feature>
<dbReference type="FunFam" id="3.40.50.300:FF:002884">
    <property type="entry name" value="ATP-dependent DNA helicase"/>
    <property type="match status" value="1"/>
</dbReference>
<dbReference type="GO" id="GO:0006310">
    <property type="term" value="P:DNA recombination"/>
    <property type="evidence" value="ECO:0007669"/>
    <property type="project" value="UniProtKB-KW"/>
</dbReference>
<keyword evidence="7" id="KW-1185">Reference proteome</keyword>
<keyword evidence="1" id="KW-0547">Nucleotide-binding</keyword>
<dbReference type="GO" id="GO:0006281">
    <property type="term" value="P:DNA repair"/>
    <property type="evidence" value="ECO:0007669"/>
    <property type="project" value="UniProtKB-KW"/>
</dbReference>
<organism evidence="6 7">
    <name type="scientific">Aegilops tauschii subsp. strangulata</name>
    <name type="common">Goatgrass</name>
    <dbReference type="NCBI Taxonomy" id="200361"/>
    <lineage>
        <taxon>Eukaryota</taxon>
        <taxon>Viridiplantae</taxon>
        <taxon>Streptophyta</taxon>
        <taxon>Embryophyta</taxon>
        <taxon>Tracheophyta</taxon>
        <taxon>Spermatophyta</taxon>
        <taxon>Magnoliopsida</taxon>
        <taxon>Liliopsida</taxon>
        <taxon>Poales</taxon>
        <taxon>Poaceae</taxon>
        <taxon>BOP clade</taxon>
        <taxon>Pooideae</taxon>
        <taxon>Triticodae</taxon>
        <taxon>Triticeae</taxon>
        <taxon>Triticinae</taxon>
        <taxon>Aegilops</taxon>
    </lineage>
</organism>
<feature type="region of interest" description="Disordered" evidence="2">
    <location>
        <begin position="1061"/>
        <end position="1082"/>
    </location>
</feature>
<dbReference type="PANTHER" id="PTHR10492">
    <property type="match status" value="1"/>
</dbReference>
<reference evidence="6" key="3">
    <citation type="journal article" date="2017" name="Nature">
        <title>Genome sequence of the progenitor of the wheat D genome Aegilops tauschii.</title>
        <authorList>
            <person name="Luo M.C."/>
            <person name="Gu Y.Q."/>
            <person name="Puiu D."/>
            <person name="Wang H."/>
            <person name="Twardziok S.O."/>
            <person name="Deal K.R."/>
            <person name="Huo N."/>
            <person name="Zhu T."/>
            <person name="Wang L."/>
            <person name="Wang Y."/>
            <person name="McGuire P.E."/>
            <person name="Liu S."/>
            <person name="Long H."/>
            <person name="Ramasamy R.K."/>
            <person name="Rodriguez J.C."/>
            <person name="Van S.L."/>
            <person name="Yuan L."/>
            <person name="Wang Z."/>
            <person name="Xia Z."/>
            <person name="Xiao L."/>
            <person name="Anderson O.D."/>
            <person name="Ouyang S."/>
            <person name="Liang Y."/>
            <person name="Zimin A.V."/>
            <person name="Pertea G."/>
            <person name="Qi P."/>
            <person name="Bennetzen J.L."/>
            <person name="Dai X."/>
            <person name="Dawson M.W."/>
            <person name="Muller H.G."/>
            <person name="Kugler K."/>
            <person name="Rivarola-Duarte L."/>
            <person name="Spannagl M."/>
            <person name="Mayer K.F.X."/>
            <person name="Lu F.H."/>
            <person name="Bevan M.W."/>
            <person name="Leroy P."/>
            <person name="Li P."/>
            <person name="You F.M."/>
            <person name="Sun Q."/>
            <person name="Liu Z."/>
            <person name="Lyons E."/>
            <person name="Wicker T."/>
            <person name="Salzberg S.L."/>
            <person name="Devos K.M."/>
            <person name="Dvorak J."/>
        </authorList>
    </citation>
    <scope>NUCLEOTIDE SEQUENCE [LARGE SCALE GENOMIC DNA]</scope>
    <source>
        <strain evidence="6">cv. AL8/78</strain>
    </source>
</reference>
<reference evidence="7" key="2">
    <citation type="journal article" date="2017" name="Nat. Plants">
        <title>The Aegilops tauschii genome reveals multiple impacts of transposons.</title>
        <authorList>
            <person name="Zhao G."/>
            <person name="Zou C."/>
            <person name="Li K."/>
            <person name="Wang K."/>
            <person name="Li T."/>
            <person name="Gao L."/>
            <person name="Zhang X."/>
            <person name="Wang H."/>
            <person name="Yang Z."/>
            <person name="Liu X."/>
            <person name="Jiang W."/>
            <person name="Mao L."/>
            <person name="Kong X."/>
            <person name="Jiao Y."/>
            <person name="Jia J."/>
        </authorList>
    </citation>
    <scope>NUCLEOTIDE SEQUENCE [LARGE SCALE GENOMIC DNA]</scope>
    <source>
        <strain evidence="7">cv. AL8/78</strain>
    </source>
</reference>
<sequence length="1100" mass="125185">MLQTRSAIFNPILCGARLLQQWTVDMYIKIESCRLRWYRKNQTQIRADLYKGVVDAITSGETRASVVGVRIVLPGTYPGGDRDMKKRHMDAMAIVHTYGKPDIFLTMTCNHKWEEITNELLPGQTAQDRPDIVARVFYGKLEAMKDMLLKKMVLGVVVAYVYVVEFQKRGLPHAHFLLIMDSTYKLLVPEQYDRLISAELPDKQKYPELYAMVVKHMMHGPCGALNPKNVCMQDNECKCRYPRPFNENTIQGKDSYPVYRRRNDGRRAKVRGKMLDNRWVVPYNPYLLRMFNCHINVEVCSSIKAVKYIYKYIYKGHDKASFSIDQPDADGNIDEIKRYVDARWVTPPEAMWRIFGFPLCANYPPVLQLPLHLPNMHRVAFNAQADLKNVVSSENASKSMLTEYFKANELHPWARHILYKDFPGSFTWEKKKKFWKRRVERFQIGRIVSANPAEGERYYLRVLLNHVPGKTSFEDLLTVDGVVCGSFREFGERLGLIEADNTLDDCLTEAEQWAMPCSLRRLFATILVHCEPGDVRGLWDRHLEPMSDDYRRTRTSPNEVKQMVLLDIRGMLQSMGKDIIDFALPTIDDAFDPTEGEAIEIIEESTIEFDESDTKLSSSLNFEQRAAYDEILAAVERGDGGIFFVDGPGGTGKTFLYRAMLAKARRKGKIAIATATSGVAASIMPGGRTAHSRFKIPLSCDDGASCSFTKQSGTAKLLRMASLILWDEASMTKRQAVEALDNSMRDIMGIRDRPFGGKTVVFGGDFRQVLPVVRRGSRGQIIDASLRSSHLWKSMRQLQLITNMRAHNDKWFADYLLRDGNGTEEADDQGNILLPDDICLPSTGEVDDLEKLIDHVFPSLDDNMADSSYMTSRAILSTTNDNVDKINIRMIERFHGDEVIYHSFDSAEDDPYGYYAPEFLNGLTPNGLPSHALKLKLNCPVILLRNIDPANGLCNGTRLVVRGFERNTIDAEIVIGQHAGRRVFLPRIPLCPSNNDMFPFKFKRKQFPIRLSFAMMINKAQGQTIPIVGVYLPNPVFSHGQLYVALSRATAKRNIKILIQKEKPKEKSNKQHNNPKKRKRPTVSLLTSMKNIVYKEVLTG</sequence>
<feature type="domain" description="Helitron helicase-like" evidence="4">
    <location>
        <begin position="1"/>
        <end position="178"/>
    </location>
</feature>
<dbReference type="Pfam" id="PF21530">
    <property type="entry name" value="Pif1_2B_dom"/>
    <property type="match status" value="1"/>
</dbReference>
<dbReference type="GO" id="GO:0000723">
    <property type="term" value="P:telomere maintenance"/>
    <property type="evidence" value="ECO:0007669"/>
    <property type="project" value="InterPro"/>
</dbReference>
<dbReference type="InterPro" id="IPR025476">
    <property type="entry name" value="Helitron_helicase-like"/>
</dbReference>
<comment type="catalytic activity">
    <reaction evidence="1">
        <text>ATP + H2O = ADP + phosphate + H(+)</text>
        <dbReference type="Rhea" id="RHEA:13065"/>
        <dbReference type="ChEBI" id="CHEBI:15377"/>
        <dbReference type="ChEBI" id="CHEBI:15378"/>
        <dbReference type="ChEBI" id="CHEBI:30616"/>
        <dbReference type="ChEBI" id="CHEBI:43474"/>
        <dbReference type="ChEBI" id="CHEBI:456216"/>
        <dbReference type="EC" id="5.6.2.3"/>
    </reaction>
</comment>
<dbReference type="CDD" id="cd18809">
    <property type="entry name" value="SF1_C_RecD"/>
    <property type="match status" value="1"/>
</dbReference>
<comment type="cofactor">
    <cofactor evidence="1">
        <name>Mg(2+)</name>
        <dbReference type="ChEBI" id="CHEBI:18420"/>
    </cofactor>
</comment>
<dbReference type="PANTHER" id="PTHR10492:SF99">
    <property type="entry name" value="ATP-DEPENDENT DNA HELICASE"/>
    <property type="match status" value="1"/>
</dbReference>
<reference evidence="7" key="1">
    <citation type="journal article" date="2014" name="Science">
        <title>Ancient hybridizations among the ancestral genomes of bread wheat.</title>
        <authorList>
            <consortium name="International Wheat Genome Sequencing Consortium,"/>
            <person name="Marcussen T."/>
            <person name="Sandve S.R."/>
            <person name="Heier L."/>
            <person name="Spannagl M."/>
            <person name="Pfeifer M."/>
            <person name="Jakobsen K.S."/>
            <person name="Wulff B.B."/>
            <person name="Steuernagel B."/>
            <person name="Mayer K.F."/>
            <person name="Olsen O.A."/>
        </authorList>
    </citation>
    <scope>NUCLEOTIDE SEQUENCE [LARGE SCALE GENOMIC DNA]</scope>
    <source>
        <strain evidence="7">cv. AL8/78</strain>
    </source>
</reference>
<keyword evidence="1" id="KW-0347">Helicase</keyword>
<dbReference type="Pfam" id="PF05970">
    <property type="entry name" value="PIF1"/>
    <property type="match status" value="1"/>
</dbReference>
<dbReference type="Gene3D" id="3.40.50.300">
    <property type="entry name" value="P-loop containing nucleotide triphosphate hydrolases"/>
    <property type="match status" value="1"/>
</dbReference>
<accession>A0A453KTT1</accession>
<evidence type="ECO:0000259" key="3">
    <source>
        <dbReference type="Pfam" id="PF05970"/>
    </source>
</evidence>
<dbReference type="GO" id="GO:0043139">
    <property type="term" value="F:5'-3' DNA helicase activity"/>
    <property type="evidence" value="ECO:0007669"/>
    <property type="project" value="UniProtKB-EC"/>
</dbReference>
<dbReference type="Proteomes" id="UP000015105">
    <property type="component" value="Chromosome 5D"/>
</dbReference>
<feature type="domain" description="DNA helicase Pif1-like 2B" evidence="5">
    <location>
        <begin position="918"/>
        <end position="964"/>
    </location>
</feature>
<evidence type="ECO:0000259" key="5">
    <source>
        <dbReference type="Pfam" id="PF21530"/>
    </source>
</evidence>
<dbReference type="InterPro" id="IPR027417">
    <property type="entry name" value="P-loop_NTPase"/>
</dbReference>
<dbReference type="STRING" id="200361.A0A453KTT1"/>
<keyword evidence="1" id="KW-0233">DNA recombination</keyword>
<dbReference type="SUPFAM" id="SSF52540">
    <property type="entry name" value="P-loop containing nucleoside triphosphate hydrolases"/>
    <property type="match status" value="2"/>
</dbReference>
<keyword evidence="1" id="KW-0234">DNA repair</keyword>
<evidence type="ECO:0000259" key="4">
    <source>
        <dbReference type="Pfam" id="PF14214"/>
    </source>
</evidence>
<evidence type="ECO:0000313" key="6">
    <source>
        <dbReference type="EnsemblPlants" id="AET5Gv20511800.1"/>
    </source>
</evidence>
<protein>
    <recommendedName>
        <fullName evidence="1">ATP-dependent DNA helicase</fullName>
        <ecNumber evidence="1">5.6.2.3</ecNumber>
    </recommendedName>
</protein>
<dbReference type="Gramene" id="AET5Gv20511800.1">
    <property type="protein sequence ID" value="AET5Gv20511800.1"/>
    <property type="gene ID" value="AET5Gv20511800"/>
</dbReference>
<keyword evidence="1" id="KW-0378">Hydrolase</keyword>
<reference evidence="6" key="4">
    <citation type="submission" date="2019-03" db="UniProtKB">
        <authorList>
            <consortium name="EnsemblPlants"/>
        </authorList>
    </citation>
    <scope>IDENTIFICATION</scope>
</reference>